<evidence type="ECO:0000256" key="1">
    <source>
        <dbReference type="ARBA" id="ARBA00022649"/>
    </source>
</evidence>
<evidence type="ECO:0008006" key="4">
    <source>
        <dbReference type="Google" id="ProtNLM"/>
    </source>
</evidence>
<dbReference type="InterPro" id="IPR007712">
    <property type="entry name" value="RelE/ParE_toxin"/>
</dbReference>
<comment type="caution">
    <text evidence="2">The sequence shown here is derived from an EMBL/GenBank/DDBJ whole genome shotgun (WGS) entry which is preliminary data.</text>
</comment>
<protein>
    <recommendedName>
        <fullName evidence="4">Plasmid stabilization system protein ParE</fullName>
    </recommendedName>
</protein>
<proteinExistence type="predicted"/>
<dbReference type="Gene3D" id="3.30.2310.20">
    <property type="entry name" value="RelE-like"/>
    <property type="match status" value="1"/>
</dbReference>
<sequence length="106" mass="12041">MIALRVRVSREAATELEEAASWYEQEEVGLGERLINAFEQAIELLEEPNPPLVPVTHSAAESGAKQLILHRFPFSLVTIERNQAIIVVAFAHHSRKPGYWRRRLSP</sequence>
<organism evidence="2 3">
    <name type="scientific">Tamilnaduibacter salinus</name>
    <dbReference type="NCBI Taxonomy" id="1484056"/>
    <lineage>
        <taxon>Bacteria</taxon>
        <taxon>Pseudomonadati</taxon>
        <taxon>Pseudomonadota</taxon>
        <taxon>Gammaproteobacteria</taxon>
        <taxon>Pseudomonadales</taxon>
        <taxon>Marinobacteraceae</taxon>
        <taxon>Tamilnaduibacter</taxon>
    </lineage>
</organism>
<evidence type="ECO:0000313" key="3">
    <source>
        <dbReference type="Proteomes" id="UP000218332"/>
    </source>
</evidence>
<dbReference type="Pfam" id="PF05016">
    <property type="entry name" value="ParE_toxin"/>
    <property type="match status" value="1"/>
</dbReference>
<keyword evidence="3" id="KW-1185">Reference proteome</keyword>
<keyword evidence="1" id="KW-1277">Toxin-antitoxin system</keyword>
<dbReference type="Proteomes" id="UP000218332">
    <property type="component" value="Unassembled WGS sequence"/>
</dbReference>
<dbReference type="EMBL" id="NMPM01000049">
    <property type="protein sequence ID" value="PAV25756.1"/>
    <property type="molecule type" value="Genomic_DNA"/>
</dbReference>
<reference evidence="2 3" key="1">
    <citation type="submission" date="2017-07" db="EMBL/GenBank/DDBJ databases">
        <title>Tamlnaduibacter salinus (Mi-7) genome sequencing.</title>
        <authorList>
            <person name="Verma A."/>
            <person name="Krishnamurthi S."/>
        </authorList>
    </citation>
    <scope>NUCLEOTIDE SEQUENCE [LARGE SCALE GENOMIC DNA]</scope>
    <source>
        <strain evidence="2 3">Mi-7</strain>
    </source>
</reference>
<dbReference type="AlphaFoldDB" id="A0A2A2I369"/>
<gene>
    <name evidence="2" type="ORF">CF392_09525</name>
</gene>
<evidence type="ECO:0000313" key="2">
    <source>
        <dbReference type="EMBL" id="PAV25756.1"/>
    </source>
</evidence>
<accession>A0A2A2I369</accession>
<name>A0A2A2I369_9GAMM</name>
<dbReference type="InterPro" id="IPR035093">
    <property type="entry name" value="RelE/ParE_toxin_dom_sf"/>
</dbReference>